<dbReference type="EMBL" id="MAYT01000005">
    <property type="protein sequence ID" value="OCA91841.1"/>
    <property type="molecule type" value="Genomic_DNA"/>
</dbReference>
<dbReference type="Proteomes" id="UP000092578">
    <property type="component" value="Unassembled WGS sequence"/>
</dbReference>
<sequence length="61" mass="6991">MKVVLIGKWQNSILSLANFVEKHGIKQIEMANLIINFTPLKKTWFLIGGMRGFYVALEILL</sequence>
<evidence type="ECO:0000313" key="2">
    <source>
        <dbReference type="Proteomes" id="UP000092578"/>
    </source>
</evidence>
<evidence type="ECO:0000313" key="1">
    <source>
        <dbReference type="EMBL" id="OCA91841.1"/>
    </source>
</evidence>
<accession>A0A1B9B6U2</accession>
<keyword evidence="2" id="KW-1185">Reference proteome</keyword>
<reference evidence="2" key="1">
    <citation type="submission" date="2016-05" db="EMBL/GenBank/DDBJ databases">
        <authorList>
            <person name="Liu B."/>
            <person name="Wang J."/>
            <person name="Zhu Y."/>
            <person name="Liu G."/>
            <person name="Chen Q."/>
            <person name="Chen Z."/>
            <person name="Lan J."/>
            <person name="Che J."/>
            <person name="Ge C."/>
            <person name="Shi H."/>
            <person name="Pan Z."/>
            <person name="Liu X."/>
        </authorList>
    </citation>
    <scope>NUCLEOTIDE SEQUENCE [LARGE SCALE GENOMIC DNA]</scope>
    <source>
        <strain evidence="2">FJAT-27215</strain>
    </source>
</reference>
<gene>
    <name evidence="1" type="ORF">A8F95_19985</name>
</gene>
<name>A0A1B9B6U2_9BACI</name>
<organism evidence="1 2">
    <name type="scientific">Pseudobacillus wudalianchiensis</name>
    <dbReference type="NCBI Taxonomy" id="1743143"/>
    <lineage>
        <taxon>Bacteria</taxon>
        <taxon>Bacillati</taxon>
        <taxon>Bacillota</taxon>
        <taxon>Bacilli</taxon>
        <taxon>Bacillales</taxon>
        <taxon>Bacillaceae</taxon>
        <taxon>Pseudobacillus</taxon>
    </lineage>
</organism>
<protein>
    <submittedName>
        <fullName evidence="1">Uncharacterized protein</fullName>
    </submittedName>
</protein>
<proteinExistence type="predicted"/>
<comment type="caution">
    <text evidence="1">The sequence shown here is derived from an EMBL/GenBank/DDBJ whole genome shotgun (WGS) entry which is preliminary data.</text>
</comment>
<dbReference type="AlphaFoldDB" id="A0A1B9B6U2"/>